<evidence type="ECO:0000313" key="2">
    <source>
        <dbReference type="Proteomes" id="UP000823388"/>
    </source>
</evidence>
<dbReference type="EMBL" id="CM029038">
    <property type="protein sequence ID" value="KAG2649094.1"/>
    <property type="molecule type" value="Genomic_DNA"/>
</dbReference>
<comment type="caution">
    <text evidence="1">The sequence shown here is derived from an EMBL/GenBank/DDBJ whole genome shotgun (WGS) entry which is preliminary data.</text>
</comment>
<protein>
    <submittedName>
        <fullName evidence="1">Uncharacterized protein</fullName>
    </submittedName>
</protein>
<dbReference type="PANTHER" id="PTHR34591:SF52">
    <property type="entry name" value="F-BOX DOMAIN-CONTAINING PROTEIN"/>
    <property type="match status" value="1"/>
</dbReference>
<dbReference type="AlphaFoldDB" id="A0A8T0WVE5"/>
<reference evidence="1" key="1">
    <citation type="submission" date="2020-05" db="EMBL/GenBank/DDBJ databases">
        <title>WGS assembly of Panicum virgatum.</title>
        <authorList>
            <person name="Lovell J.T."/>
            <person name="Jenkins J."/>
            <person name="Shu S."/>
            <person name="Juenger T.E."/>
            <person name="Schmutz J."/>
        </authorList>
    </citation>
    <scope>NUCLEOTIDE SEQUENCE</scope>
    <source>
        <strain evidence="1">AP13</strain>
    </source>
</reference>
<keyword evidence="2" id="KW-1185">Reference proteome</keyword>
<organism evidence="1 2">
    <name type="scientific">Panicum virgatum</name>
    <name type="common">Blackwell switchgrass</name>
    <dbReference type="NCBI Taxonomy" id="38727"/>
    <lineage>
        <taxon>Eukaryota</taxon>
        <taxon>Viridiplantae</taxon>
        <taxon>Streptophyta</taxon>
        <taxon>Embryophyta</taxon>
        <taxon>Tracheophyta</taxon>
        <taxon>Spermatophyta</taxon>
        <taxon>Magnoliopsida</taxon>
        <taxon>Liliopsida</taxon>
        <taxon>Poales</taxon>
        <taxon>Poaceae</taxon>
        <taxon>PACMAD clade</taxon>
        <taxon>Panicoideae</taxon>
        <taxon>Panicodae</taxon>
        <taxon>Paniceae</taxon>
        <taxon>Panicinae</taxon>
        <taxon>Panicum</taxon>
        <taxon>Panicum sect. Hiantes</taxon>
    </lineage>
</organism>
<sequence>MDAASERRAGQGETMDALAEALRRLPCRALAVSRWARKAWRDVEVHYRVEYLVYDPAVSPHFEVMSVPRIFHKADRDKLDPSIEESEWPPSQRTYRVIEPPVDEDLRSEKGVYCAVADFFTSFASASGSHKYNWRTKGPWIFQGINYFCRAGGYNVDSAKQAKFEWDSDEDNSQLNVLQIGDTGCKLCGSMDLLGFHPYKEVIFFCESMERAFAYHLNSSKVQDLGKLYPRNYCNYEIRGSFPYTPCYISHLNHPLYLNHSHLFFAVRMHQDLAVRYKHACPLLVLFSWLWLVAGADLL</sequence>
<dbReference type="PANTHER" id="PTHR34591">
    <property type="entry name" value="OS03G0653100 PROTEIN-RELATED"/>
    <property type="match status" value="1"/>
</dbReference>
<dbReference type="Proteomes" id="UP000823388">
    <property type="component" value="Chromosome 1N"/>
</dbReference>
<gene>
    <name evidence="1" type="ORF">PVAP13_1NG085600</name>
</gene>
<proteinExistence type="predicted"/>
<name>A0A8T0WVE5_PANVG</name>
<evidence type="ECO:0000313" key="1">
    <source>
        <dbReference type="EMBL" id="KAG2649094.1"/>
    </source>
</evidence>
<accession>A0A8T0WVE5</accession>